<evidence type="ECO:0000256" key="3">
    <source>
        <dbReference type="ARBA" id="ARBA00011353"/>
    </source>
</evidence>
<gene>
    <name evidence="14" type="ORF">POLS_LOCUS2268</name>
</gene>
<keyword evidence="10" id="KW-0539">Nucleus</keyword>
<feature type="domain" description="MRG" evidence="13">
    <location>
        <begin position="16"/>
        <end position="190"/>
    </location>
</feature>
<dbReference type="FunFam" id="1.10.274.30:FF:000004">
    <property type="entry name" value="Putative Chromatin modification-related protein eaf3"/>
    <property type="match status" value="1"/>
</dbReference>
<organism evidence="14 15">
    <name type="scientific">Penicillium olsonii</name>
    <dbReference type="NCBI Taxonomy" id="99116"/>
    <lineage>
        <taxon>Eukaryota</taxon>
        <taxon>Fungi</taxon>
        <taxon>Dikarya</taxon>
        <taxon>Ascomycota</taxon>
        <taxon>Pezizomycotina</taxon>
        <taxon>Eurotiomycetes</taxon>
        <taxon>Eurotiomycetidae</taxon>
        <taxon>Eurotiales</taxon>
        <taxon>Aspergillaceae</taxon>
        <taxon>Penicillium</taxon>
    </lineage>
</organism>
<dbReference type="Proteomes" id="UP001153618">
    <property type="component" value="Unassembled WGS sequence"/>
</dbReference>
<comment type="subunit">
    <text evidence="3">Component of the NuA4 histone acetyltransferase complex.</text>
</comment>
<evidence type="ECO:0000256" key="6">
    <source>
        <dbReference type="ARBA" id="ARBA00022853"/>
    </source>
</evidence>
<evidence type="ECO:0000313" key="15">
    <source>
        <dbReference type="Proteomes" id="UP001153618"/>
    </source>
</evidence>
<evidence type="ECO:0000256" key="10">
    <source>
        <dbReference type="ARBA" id="ARBA00023242"/>
    </source>
</evidence>
<dbReference type="PROSITE" id="PS51640">
    <property type="entry name" value="MRG"/>
    <property type="match status" value="1"/>
</dbReference>
<keyword evidence="8" id="KW-0804">Transcription</keyword>
<dbReference type="OrthoDB" id="124855at2759"/>
<comment type="subcellular location">
    <subcellularLocation>
        <location evidence="1">Nucleus</location>
    </subcellularLocation>
</comment>
<keyword evidence="5" id="KW-0227">DNA damage</keyword>
<proteinExistence type="inferred from homology"/>
<dbReference type="GO" id="GO:0006355">
    <property type="term" value="P:regulation of DNA-templated transcription"/>
    <property type="evidence" value="ECO:0007669"/>
    <property type="project" value="InterPro"/>
</dbReference>
<evidence type="ECO:0000256" key="11">
    <source>
        <dbReference type="ARBA" id="ARBA00057322"/>
    </source>
</evidence>
<dbReference type="GO" id="GO:0035267">
    <property type="term" value="C:NuA4 histone acetyltransferase complex"/>
    <property type="evidence" value="ECO:0007669"/>
    <property type="project" value="TreeGrafter"/>
</dbReference>
<evidence type="ECO:0000256" key="2">
    <source>
        <dbReference type="ARBA" id="ARBA00009093"/>
    </source>
</evidence>
<evidence type="ECO:0000256" key="1">
    <source>
        <dbReference type="ARBA" id="ARBA00004123"/>
    </source>
</evidence>
<reference evidence="14" key="1">
    <citation type="submission" date="2021-07" db="EMBL/GenBank/DDBJ databases">
        <authorList>
            <person name="Branca A.L. A."/>
        </authorList>
    </citation>
    <scope>NUCLEOTIDE SEQUENCE</scope>
</reference>
<protein>
    <recommendedName>
        <fullName evidence="4">Chromatin modification-related protein EAF3</fullName>
    </recommendedName>
    <alternativeName>
        <fullName evidence="12">Chromatin modification-related protein eaf3</fullName>
    </alternativeName>
</protein>
<comment type="caution">
    <text evidence="14">The sequence shown here is derived from an EMBL/GenBank/DDBJ whole genome shotgun (WGS) entry which is preliminary data.</text>
</comment>
<evidence type="ECO:0000256" key="5">
    <source>
        <dbReference type="ARBA" id="ARBA00022763"/>
    </source>
</evidence>
<comment type="similarity">
    <text evidence="2">Belongs to the MRG family.</text>
</comment>
<evidence type="ECO:0000256" key="8">
    <source>
        <dbReference type="ARBA" id="ARBA00023163"/>
    </source>
</evidence>
<evidence type="ECO:0000256" key="7">
    <source>
        <dbReference type="ARBA" id="ARBA00023015"/>
    </source>
</evidence>
<accession>A0A9W4HFK4</accession>
<dbReference type="Gene3D" id="1.10.274.30">
    <property type="entry name" value="MRG domain"/>
    <property type="match status" value="1"/>
</dbReference>
<evidence type="ECO:0000256" key="4">
    <source>
        <dbReference type="ARBA" id="ARBA00018505"/>
    </source>
</evidence>
<keyword evidence="9" id="KW-0234">DNA repair</keyword>
<dbReference type="InterPro" id="IPR026541">
    <property type="entry name" value="MRG_dom"/>
</dbReference>
<comment type="function">
    <text evidence="11">Involved in deacetylation of histones, chromatin assembly and chromosome segregation. May act as a transcriptional oscillator, directing histone deacetylases to specific chromosomal domains. Component of the NuA4 histone acetyltransferase complex which is involved in transcriptional activation of selected genes principally by acetylation of nucleosomal histone H4 and H2A. The NuA4 complex is also involved in DNA repair.</text>
</comment>
<evidence type="ECO:0000256" key="12">
    <source>
        <dbReference type="ARBA" id="ARBA00072864"/>
    </source>
</evidence>
<dbReference type="GO" id="GO:0032221">
    <property type="term" value="C:Rpd3S complex"/>
    <property type="evidence" value="ECO:0007669"/>
    <property type="project" value="TreeGrafter"/>
</dbReference>
<evidence type="ECO:0000256" key="9">
    <source>
        <dbReference type="ARBA" id="ARBA00023204"/>
    </source>
</evidence>
<dbReference type="Pfam" id="PF05712">
    <property type="entry name" value="MRG"/>
    <property type="match status" value="1"/>
</dbReference>
<keyword evidence="6" id="KW-0156">Chromatin regulator</keyword>
<dbReference type="AlphaFoldDB" id="A0A9W4HFK4"/>
<keyword evidence="15" id="KW-1185">Reference proteome</keyword>
<keyword evidence="7" id="KW-0805">Transcription regulation</keyword>
<dbReference type="InterPro" id="IPR038217">
    <property type="entry name" value="MRG_C_sf"/>
</dbReference>
<evidence type="ECO:0000313" key="14">
    <source>
        <dbReference type="EMBL" id="CAG8016134.1"/>
    </source>
</evidence>
<evidence type="ECO:0000259" key="13">
    <source>
        <dbReference type="Pfam" id="PF05712"/>
    </source>
</evidence>
<dbReference type="EMBL" id="CAJVOS010000014">
    <property type="protein sequence ID" value="CAG8016134.1"/>
    <property type="molecule type" value="Genomic_DNA"/>
</dbReference>
<dbReference type="GO" id="GO:0006325">
    <property type="term" value="P:chromatin organization"/>
    <property type="evidence" value="ECO:0007669"/>
    <property type="project" value="UniProtKB-KW"/>
</dbReference>
<dbReference type="PANTHER" id="PTHR10880:SF15">
    <property type="entry name" value="MSL COMPLEX SUBUNIT 3"/>
    <property type="match status" value="1"/>
</dbReference>
<dbReference type="PANTHER" id="PTHR10880">
    <property type="entry name" value="MORTALITY FACTOR 4-LIKE PROTEIN"/>
    <property type="match status" value="1"/>
</dbReference>
<dbReference type="GO" id="GO:0006281">
    <property type="term" value="P:DNA repair"/>
    <property type="evidence" value="ECO:0007669"/>
    <property type="project" value="UniProtKB-KW"/>
</dbReference>
<dbReference type="InterPro" id="IPR008676">
    <property type="entry name" value="MRG"/>
</dbReference>
<name>A0A9W4HFK4_PENOL</name>
<sequence length="196" mass="22676">MSSNESHVEEHTLTNIQEDSFNTRPSVRIVMPDNLKSLLVDDWEQVTKNQCVVALPSKLPVRQILRDWHEEEEPKRSGSSADEDVLEEVVAGLQEYFDKSLDKILLYRHERQQYRNLRKKFEAATGELADKGPIDVYGAEHLIRLFSSMPELIAQTNMDMQATNRLREEISKLSMWLSKNSDKYFATTYVVGESIQ</sequence>